<proteinExistence type="predicted"/>
<dbReference type="Gene3D" id="3.10.620.30">
    <property type="match status" value="1"/>
</dbReference>
<accession>A0A1G4SDS9</accession>
<feature type="chain" id="PRO_5011734803" evidence="1">
    <location>
        <begin position="33"/>
        <end position="282"/>
    </location>
</feature>
<gene>
    <name evidence="2" type="ORF">SAMN02927928_2588</name>
</gene>
<dbReference type="PANTHER" id="PTHR39327:SF1">
    <property type="entry name" value="BLR5470 PROTEIN"/>
    <property type="match status" value="1"/>
</dbReference>
<dbReference type="STRING" id="260084.SAMN02927928_2588"/>
<dbReference type="InterPro" id="IPR010319">
    <property type="entry name" value="Transglutaminase-like_Cys_pept"/>
</dbReference>
<sequence length="282" mass="30895">MARINKYAKNRLLAFFYTTAILSGLYAGAGAAADRTPQVDFLPTGRQIAAPTAFLEMCSRSPEDCQQSAQPEAARIVSLARQALVEKYDLAFSHKIADRTDDPVPGAVTPAQWPRLSENRQGNATPAPVPSVDYDRIDLKGDTMATLKAINNRVNRTLIADTDAHVYNINDYWDAPALTPGARGDCEDFALIKRRLLIAQGIPAAALSLAIVRTRFNEDHAVLVVATKQGDFVLDNLAYRVRPWQKTGYYWVSRQAPGDDLAWVSLAPASEAATALSMAYNR</sequence>
<evidence type="ECO:0000313" key="2">
    <source>
        <dbReference type="EMBL" id="SCW67181.1"/>
    </source>
</evidence>
<organism evidence="2 3">
    <name type="scientific">Asticcacaulis taihuensis</name>
    <dbReference type="NCBI Taxonomy" id="260084"/>
    <lineage>
        <taxon>Bacteria</taxon>
        <taxon>Pseudomonadati</taxon>
        <taxon>Pseudomonadota</taxon>
        <taxon>Alphaproteobacteria</taxon>
        <taxon>Caulobacterales</taxon>
        <taxon>Caulobacteraceae</taxon>
        <taxon>Asticcacaulis</taxon>
    </lineage>
</organism>
<evidence type="ECO:0000256" key="1">
    <source>
        <dbReference type="SAM" id="SignalP"/>
    </source>
</evidence>
<keyword evidence="1" id="KW-0732">Signal</keyword>
<dbReference type="PANTHER" id="PTHR39327">
    <property type="match status" value="1"/>
</dbReference>
<feature type="signal peptide" evidence="1">
    <location>
        <begin position="1"/>
        <end position="32"/>
    </location>
</feature>
<name>A0A1G4SDS9_9CAUL</name>
<keyword evidence="3" id="KW-1185">Reference proteome</keyword>
<evidence type="ECO:0000313" key="3">
    <source>
        <dbReference type="Proteomes" id="UP000199150"/>
    </source>
</evidence>
<reference evidence="3" key="1">
    <citation type="submission" date="2016-10" db="EMBL/GenBank/DDBJ databases">
        <authorList>
            <person name="Varghese N."/>
            <person name="Submissions S."/>
        </authorList>
    </citation>
    <scope>NUCLEOTIDE SEQUENCE [LARGE SCALE GENOMIC DNA]</scope>
    <source>
        <strain evidence="3">CGMCC 1.3431</strain>
    </source>
</reference>
<dbReference type="Proteomes" id="UP000199150">
    <property type="component" value="Unassembled WGS sequence"/>
</dbReference>
<protein>
    <submittedName>
        <fullName evidence="2">Predicted transglutaminase-like cysteine proteinase</fullName>
    </submittedName>
</protein>
<dbReference type="Pfam" id="PF06035">
    <property type="entry name" value="Peptidase_C93"/>
    <property type="match status" value="1"/>
</dbReference>
<dbReference type="AlphaFoldDB" id="A0A1G4SDS9"/>
<dbReference type="EMBL" id="FMTS01000004">
    <property type="protein sequence ID" value="SCW67181.1"/>
    <property type="molecule type" value="Genomic_DNA"/>
</dbReference>